<keyword evidence="1" id="KW-0472">Membrane</keyword>
<comment type="caution">
    <text evidence="2">The sequence shown here is derived from an EMBL/GenBank/DDBJ whole genome shotgun (WGS) entry which is preliminary data.</text>
</comment>
<dbReference type="EMBL" id="RKLQ01000003">
    <property type="protein sequence ID" value="MBX0305289.1"/>
    <property type="molecule type" value="Genomic_DNA"/>
</dbReference>
<evidence type="ECO:0000313" key="2">
    <source>
        <dbReference type="EMBL" id="MBX0305289.1"/>
    </source>
</evidence>
<reference evidence="2" key="1">
    <citation type="submission" date="2021-06" db="EMBL/GenBank/DDBJ databases">
        <title>Halomicroarcula sp. F24A a new haloarchaeum isolated from saline soil.</title>
        <authorList>
            <person name="Duran-Viseras A."/>
            <person name="Sanchez-Porro C."/>
            <person name="Ventosa A."/>
        </authorList>
    </citation>
    <scope>NUCLEOTIDE SEQUENCE</scope>
    <source>
        <strain evidence="2">F24A</strain>
    </source>
</reference>
<evidence type="ECO:0000313" key="3">
    <source>
        <dbReference type="Proteomes" id="UP000783863"/>
    </source>
</evidence>
<keyword evidence="1" id="KW-0812">Transmembrane</keyword>
<dbReference type="RefSeq" id="WP_220589527.1">
    <property type="nucleotide sequence ID" value="NZ_RKLQ01000003.1"/>
</dbReference>
<gene>
    <name evidence="2" type="ORF">EGD98_16630</name>
</gene>
<feature type="transmembrane region" description="Helical" evidence="1">
    <location>
        <begin position="133"/>
        <end position="150"/>
    </location>
</feature>
<keyword evidence="1" id="KW-1133">Transmembrane helix</keyword>
<feature type="transmembrane region" description="Helical" evidence="1">
    <location>
        <begin position="108"/>
        <end position="127"/>
    </location>
</feature>
<dbReference type="AlphaFoldDB" id="A0A8J7YLA6"/>
<keyword evidence="3" id="KW-1185">Reference proteome</keyword>
<feature type="transmembrane region" description="Helical" evidence="1">
    <location>
        <begin position="157"/>
        <end position="175"/>
    </location>
</feature>
<name>A0A8J7YLA6_9EURY</name>
<accession>A0A8J7YLA6</accession>
<feature type="transmembrane region" description="Helical" evidence="1">
    <location>
        <begin position="181"/>
        <end position="199"/>
    </location>
</feature>
<protein>
    <submittedName>
        <fullName evidence="2">Uncharacterized protein</fullName>
    </submittedName>
</protein>
<dbReference type="Proteomes" id="UP000783863">
    <property type="component" value="Unassembled WGS sequence"/>
</dbReference>
<organism evidence="2 3">
    <name type="scientific">Haloarcula salinisoli</name>
    <dbReference type="NCBI Taxonomy" id="2487746"/>
    <lineage>
        <taxon>Archaea</taxon>
        <taxon>Methanobacteriati</taxon>
        <taxon>Methanobacteriota</taxon>
        <taxon>Stenosarchaea group</taxon>
        <taxon>Halobacteria</taxon>
        <taxon>Halobacteriales</taxon>
        <taxon>Haloarculaceae</taxon>
        <taxon>Haloarcula</taxon>
    </lineage>
</organism>
<evidence type="ECO:0000256" key="1">
    <source>
        <dbReference type="SAM" id="Phobius"/>
    </source>
</evidence>
<sequence>MVGVPLRLNDIENIIREDRPGLAFISAAVYAFFAVENPSIDNTVRALKIFGYNPPSIGVIDPQSGFLLLSILTTATGTIGYVSKDVYFVEYEPGEFERAKKITYSLSVSLRLLLIFAAFGLIFSHSIVGTTDLSYPFAGLVILQTIAVFAYSRQLGVMAFIAAILGLLFLSAALIEWLLGNFSFPIAVILLAIFLLLYIRDR</sequence>
<proteinExistence type="predicted"/>